<protein>
    <submittedName>
        <fullName evidence="1">Uncharacterized protein</fullName>
    </submittedName>
</protein>
<dbReference type="RefSeq" id="WP_345364820.1">
    <property type="nucleotide sequence ID" value="NZ_BAABII010000012.1"/>
</dbReference>
<gene>
    <name evidence="1" type="ORF">AB8O55_07590</name>
</gene>
<reference evidence="1 2" key="1">
    <citation type="submission" date="2024-08" db="EMBL/GenBank/DDBJ databases">
        <title>Genome mining of Saccharopolyspora cebuensis PGLac3 from Nigerian medicinal plant.</title>
        <authorList>
            <person name="Ezeobiora C.E."/>
            <person name="Igbokwe N.H."/>
            <person name="Amin D.H."/>
            <person name="Mendie U.E."/>
        </authorList>
    </citation>
    <scope>NUCLEOTIDE SEQUENCE [LARGE SCALE GENOMIC DNA]</scope>
    <source>
        <strain evidence="1 2">PGLac3</strain>
    </source>
</reference>
<name>A0ABV4CFH9_9PSEU</name>
<dbReference type="Proteomes" id="UP001564626">
    <property type="component" value="Unassembled WGS sequence"/>
</dbReference>
<proteinExistence type="predicted"/>
<evidence type="ECO:0000313" key="2">
    <source>
        <dbReference type="Proteomes" id="UP001564626"/>
    </source>
</evidence>
<evidence type="ECO:0000313" key="1">
    <source>
        <dbReference type="EMBL" id="MEY8039258.1"/>
    </source>
</evidence>
<accession>A0ABV4CFH9</accession>
<organism evidence="1 2">
    <name type="scientific">Saccharopolyspora cebuensis</name>
    <dbReference type="NCBI Taxonomy" id="418759"/>
    <lineage>
        <taxon>Bacteria</taxon>
        <taxon>Bacillati</taxon>
        <taxon>Actinomycetota</taxon>
        <taxon>Actinomycetes</taxon>
        <taxon>Pseudonocardiales</taxon>
        <taxon>Pseudonocardiaceae</taxon>
        <taxon>Saccharopolyspora</taxon>
    </lineage>
</organism>
<keyword evidence="2" id="KW-1185">Reference proteome</keyword>
<sequence length="61" mass="6968">MSHRHYIQKLVVGGEPYVNSDDLAGWIGALNWQDPAAERAARYIIQELRLMGLSDIEETLR</sequence>
<comment type="caution">
    <text evidence="1">The sequence shown here is derived from an EMBL/GenBank/DDBJ whole genome shotgun (WGS) entry which is preliminary data.</text>
</comment>
<dbReference type="EMBL" id="JBGEHV010000009">
    <property type="protein sequence ID" value="MEY8039258.1"/>
    <property type="molecule type" value="Genomic_DNA"/>
</dbReference>